<evidence type="ECO:0000259" key="4">
    <source>
        <dbReference type="PROSITE" id="PS51371"/>
    </source>
</evidence>
<feature type="domain" description="CBS" evidence="4">
    <location>
        <begin position="150"/>
        <end position="208"/>
    </location>
</feature>
<dbReference type="CDD" id="cd05401">
    <property type="entry name" value="NT_GlnE_GlnD_like"/>
    <property type="match status" value="1"/>
</dbReference>
<evidence type="ECO:0000313" key="6">
    <source>
        <dbReference type="Proteomes" id="UP000239709"/>
    </source>
</evidence>
<dbReference type="PANTHER" id="PTHR43080:SF2">
    <property type="entry name" value="CBS DOMAIN-CONTAINING PROTEIN"/>
    <property type="match status" value="1"/>
</dbReference>
<dbReference type="Pfam" id="PF03445">
    <property type="entry name" value="DUF294"/>
    <property type="match status" value="1"/>
</dbReference>
<accession>A0A2S0MDI3</accession>
<dbReference type="CDD" id="cd00038">
    <property type="entry name" value="CAP_ED"/>
    <property type="match status" value="1"/>
</dbReference>
<dbReference type="KEGG" id="otk:C6570_06135"/>
<dbReference type="InterPro" id="IPR000644">
    <property type="entry name" value="CBS_dom"/>
</dbReference>
<name>A0A2S0MDI3_9BURK</name>
<dbReference type="AlphaFoldDB" id="A0A2S0MDI3"/>
<dbReference type="RefSeq" id="WP_106702432.1">
    <property type="nucleotide sequence ID" value="NZ_CP027666.1"/>
</dbReference>
<feature type="domain" description="Cyclic nucleotide-binding" evidence="3">
    <location>
        <begin position="11"/>
        <end position="108"/>
    </location>
</feature>
<feature type="domain" description="CBS" evidence="4">
    <location>
        <begin position="216"/>
        <end position="275"/>
    </location>
</feature>
<dbReference type="SMART" id="SM00116">
    <property type="entry name" value="CBS"/>
    <property type="match status" value="2"/>
</dbReference>
<evidence type="ECO:0000259" key="3">
    <source>
        <dbReference type="PROSITE" id="PS50042"/>
    </source>
</evidence>
<dbReference type="InterPro" id="IPR046342">
    <property type="entry name" value="CBS_dom_sf"/>
</dbReference>
<protein>
    <submittedName>
        <fullName evidence="5">Cyclic nucleotide-binding protein</fullName>
    </submittedName>
</protein>
<dbReference type="Gene3D" id="3.10.580.10">
    <property type="entry name" value="CBS-domain"/>
    <property type="match status" value="1"/>
</dbReference>
<evidence type="ECO:0000256" key="1">
    <source>
        <dbReference type="ARBA" id="ARBA00023122"/>
    </source>
</evidence>
<dbReference type="InterPro" id="IPR014710">
    <property type="entry name" value="RmlC-like_jellyroll"/>
</dbReference>
<dbReference type="PROSITE" id="PS50042">
    <property type="entry name" value="CNMP_BINDING_3"/>
    <property type="match status" value="1"/>
</dbReference>
<organism evidence="5 6">
    <name type="scientific">Ottowia oryzae</name>
    <dbReference type="NCBI Taxonomy" id="2109914"/>
    <lineage>
        <taxon>Bacteria</taxon>
        <taxon>Pseudomonadati</taxon>
        <taxon>Pseudomonadota</taxon>
        <taxon>Betaproteobacteria</taxon>
        <taxon>Burkholderiales</taxon>
        <taxon>Comamonadaceae</taxon>
        <taxon>Ottowia</taxon>
    </lineage>
</organism>
<evidence type="ECO:0000313" key="5">
    <source>
        <dbReference type="EMBL" id="AVO33876.1"/>
    </source>
</evidence>
<dbReference type="SUPFAM" id="SSF51206">
    <property type="entry name" value="cAMP-binding domain-like"/>
    <property type="match status" value="1"/>
</dbReference>
<dbReference type="InterPro" id="IPR005105">
    <property type="entry name" value="GlnD_Uridyltrans_N"/>
</dbReference>
<evidence type="ECO:0000256" key="2">
    <source>
        <dbReference type="PROSITE-ProRule" id="PRU00703"/>
    </source>
</evidence>
<dbReference type="InterPro" id="IPR018490">
    <property type="entry name" value="cNMP-bd_dom_sf"/>
</dbReference>
<dbReference type="OrthoDB" id="9808528at2"/>
<dbReference type="SUPFAM" id="SSF54631">
    <property type="entry name" value="CBS-domain pair"/>
    <property type="match status" value="1"/>
</dbReference>
<dbReference type="Gene3D" id="2.60.120.10">
    <property type="entry name" value="Jelly Rolls"/>
    <property type="match status" value="1"/>
</dbReference>
<sequence>MPNAFNFTASPFDCLTQDEQRTVRDAVDVAYFAEGATLLEPGDAPSHLFVLIKGVVAQLDDGQTVATYGPDECFDGRALVAGRASHRFVALEEVVAYELQREAVMALIAANATFGALLFADIGAKLSALAERHSQHQLHSLTLSRVDEAFLRPPLIVNASTSVLEVVRLFQSERATSVLVRDTHSQPARTGIFTTNALQRAVLDGRPLHSLPVGEMSNFALVTMQAGDQLGDAMALMLKKRIHRVVVLEGTRIVGVLEALDLFSFLSNHSHMITVRIEQASDLPGLAEAAAQITRLIGLLHRGGTRVALIAQLVQQLNARLFERAWQMIAPPALQAASCLVVMGSEGRGEQLLKTDQDNALILRDGYAPPADLGALCDRFSDALASFGYPPCPGQIMLSNPAWRGSVSEFSRRAREWLLEPSDEHLMRLAIFMDAHTVAGDAALLDQVRASVAQVAHDNDALLARFAAAVDAFGHGSSWWGRLLGRGDAERLLDLKKEGIFPIVHGARSLAFAQGVAATSTADRVAALVQQGVLDATAGDELVQSLHLLMGLKLKAGLTELDAGKPVSGAVDMARLTTLERDLLKDALAAVKRFKAVLRQRFRLDTL</sequence>
<dbReference type="PROSITE" id="PS51371">
    <property type="entry name" value="CBS"/>
    <property type="match status" value="2"/>
</dbReference>
<dbReference type="Pfam" id="PF00571">
    <property type="entry name" value="CBS"/>
    <property type="match status" value="1"/>
</dbReference>
<keyword evidence="1 2" id="KW-0129">CBS domain</keyword>
<dbReference type="SMART" id="SM00100">
    <property type="entry name" value="cNMP"/>
    <property type="match status" value="1"/>
</dbReference>
<dbReference type="InterPro" id="IPR051257">
    <property type="entry name" value="Diverse_CBS-Domain"/>
</dbReference>
<proteinExistence type="predicted"/>
<dbReference type="GO" id="GO:0008773">
    <property type="term" value="F:[protein-PII] uridylyltransferase activity"/>
    <property type="evidence" value="ECO:0007669"/>
    <property type="project" value="InterPro"/>
</dbReference>
<gene>
    <name evidence="5" type="ORF">C6570_06135</name>
</gene>
<dbReference type="InterPro" id="IPR018821">
    <property type="entry name" value="DUF294_put_nucleoTrafse_sb-bd"/>
</dbReference>
<keyword evidence="6" id="KW-1185">Reference proteome</keyword>
<dbReference type="Pfam" id="PF00027">
    <property type="entry name" value="cNMP_binding"/>
    <property type="match status" value="1"/>
</dbReference>
<reference evidence="5 6" key="1">
    <citation type="submission" date="2018-03" db="EMBL/GenBank/DDBJ databases">
        <title>Genome sequencing of Ottowia sp.</title>
        <authorList>
            <person name="Kim S.-J."/>
            <person name="Heo J."/>
            <person name="Kwon S.-W."/>
        </authorList>
    </citation>
    <scope>NUCLEOTIDE SEQUENCE [LARGE SCALE GENOMIC DNA]</scope>
    <source>
        <strain evidence="5 6">KADR8-3</strain>
    </source>
</reference>
<dbReference type="Proteomes" id="UP000239709">
    <property type="component" value="Chromosome"/>
</dbReference>
<dbReference type="InterPro" id="IPR000595">
    <property type="entry name" value="cNMP-bd_dom"/>
</dbReference>
<dbReference type="EMBL" id="CP027666">
    <property type="protein sequence ID" value="AVO33876.1"/>
    <property type="molecule type" value="Genomic_DNA"/>
</dbReference>
<dbReference type="Pfam" id="PF10335">
    <property type="entry name" value="DUF294_C"/>
    <property type="match status" value="1"/>
</dbReference>
<dbReference type="PANTHER" id="PTHR43080">
    <property type="entry name" value="CBS DOMAIN-CONTAINING PROTEIN CBSX3, MITOCHONDRIAL"/>
    <property type="match status" value="1"/>
</dbReference>